<keyword evidence="2" id="KW-1133">Transmembrane helix</keyword>
<dbReference type="KEGG" id="bmeg:BG04_4935"/>
<keyword evidence="2" id="KW-0812">Transmembrane</keyword>
<proteinExistence type="predicted"/>
<accession>A0A0B6AVC1</accession>
<organism evidence="3 4">
    <name type="scientific">Priestia megaterium (strain ATCC 14581 / DSM 32 / CCUG 1817 / JCM 2506 / NBRC 15308 / NCIMB 9376 / NCTC 10342 / NRRL B-14308 / VKM B-512 / Ford 19)</name>
    <name type="common">Bacillus megaterium</name>
    <dbReference type="NCBI Taxonomy" id="1348623"/>
    <lineage>
        <taxon>Bacteria</taxon>
        <taxon>Bacillati</taxon>
        <taxon>Bacillota</taxon>
        <taxon>Bacilli</taxon>
        <taxon>Bacillales</taxon>
        <taxon>Bacillaceae</taxon>
        <taxon>Priestia</taxon>
    </lineage>
</organism>
<keyword evidence="2" id="KW-0472">Membrane</keyword>
<sequence>MVGGFPFNRIASPEPGPSPEGPSGEPHQLLVASKSLGDTTYAPVPILSPAILLPCILLFFARILLLEPNPMS</sequence>
<evidence type="ECO:0000313" key="4">
    <source>
        <dbReference type="Proteomes" id="UP000031829"/>
    </source>
</evidence>
<evidence type="ECO:0000313" key="3">
    <source>
        <dbReference type="EMBL" id="AJI25062.1"/>
    </source>
</evidence>
<dbReference type="Proteomes" id="UP000031829">
    <property type="component" value="Chromosome"/>
</dbReference>
<reference evidence="3 4" key="1">
    <citation type="journal article" date="2015" name="Genome Announc.">
        <title>Complete genome sequences for 35 biothreat assay-relevant bacillus species.</title>
        <authorList>
            <person name="Johnson S.L."/>
            <person name="Daligault H.E."/>
            <person name="Davenport K.W."/>
            <person name="Jaissle J."/>
            <person name="Frey K.G."/>
            <person name="Ladner J.T."/>
            <person name="Broomall S.M."/>
            <person name="Bishop-Lilly K.A."/>
            <person name="Bruce D.C."/>
            <person name="Gibbons H.S."/>
            <person name="Coyne S.R."/>
            <person name="Lo C.C."/>
            <person name="Meincke L."/>
            <person name="Munk A.C."/>
            <person name="Koroleva G.I."/>
            <person name="Rosenzweig C.N."/>
            <person name="Palacios G.F."/>
            <person name="Redden C.L."/>
            <person name="Minogue T.D."/>
            <person name="Chain P.S."/>
        </authorList>
    </citation>
    <scope>NUCLEOTIDE SEQUENCE [LARGE SCALE GENOMIC DNA]</scope>
    <source>
        <strain evidence="4">ATCC 14581 / DSM 32 / JCM 2506 / NBRC 15308 / NCIMB 9376 / NCTC 10342 / NRRL B-14308 / VKM B-512</strain>
    </source>
</reference>
<feature type="region of interest" description="Disordered" evidence="1">
    <location>
        <begin position="1"/>
        <end position="30"/>
    </location>
</feature>
<name>A0A0B6AVC1_PRIM2</name>
<evidence type="ECO:0000256" key="2">
    <source>
        <dbReference type="SAM" id="Phobius"/>
    </source>
</evidence>
<protein>
    <submittedName>
        <fullName evidence="3">Uncharacterized protein</fullName>
    </submittedName>
</protein>
<dbReference type="AlphaFoldDB" id="A0A0B6AVC1"/>
<dbReference type="EMBL" id="CP009920">
    <property type="protein sequence ID" value="AJI25062.1"/>
    <property type="molecule type" value="Genomic_DNA"/>
</dbReference>
<feature type="transmembrane region" description="Helical" evidence="2">
    <location>
        <begin position="46"/>
        <end position="65"/>
    </location>
</feature>
<dbReference type="HOGENOM" id="CLU_2713995_0_0_9"/>
<gene>
    <name evidence="3" type="ORF">BG04_4935</name>
</gene>
<evidence type="ECO:0000256" key="1">
    <source>
        <dbReference type="SAM" id="MobiDB-lite"/>
    </source>
</evidence>